<reference evidence="2" key="1">
    <citation type="submission" date="2010-08" db="EMBL/GenBank/DDBJ databases">
        <authorList>
            <consortium name="Caenorhabditis japonica Sequencing Consortium"/>
            <person name="Wilson R.K."/>
        </authorList>
    </citation>
    <scope>NUCLEOTIDE SEQUENCE [LARGE SCALE GENOMIC DNA]</scope>
    <source>
        <strain evidence="2">DF5081</strain>
    </source>
</reference>
<dbReference type="PANTHER" id="PTHR46068:SF1">
    <property type="entry name" value="TRANSPOSASE IS30-LIKE HTH DOMAIN-CONTAINING PROTEIN"/>
    <property type="match status" value="1"/>
</dbReference>
<dbReference type="Gene3D" id="3.30.420.10">
    <property type="entry name" value="Ribonuclease H-like superfamily/Ribonuclease H"/>
    <property type="match status" value="1"/>
</dbReference>
<evidence type="ECO:0000313" key="1">
    <source>
        <dbReference type="EnsemblMetazoa" id="CJA41294.1"/>
    </source>
</evidence>
<proteinExistence type="predicted"/>
<organism evidence="1 2">
    <name type="scientific">Caenorhabditis japonica</name>
    <dbReference type="NCBI Taxonomy" id="281687"/>
    <lineage>
        <taxon>Eukaryota</taxon>
        <taxon>Metazoa</taxon>
        <taxon>Ecdysozoa</taxon>
        <taxon>Nematoda</taxon>
        <taxon>Chromadorea</taxon>
        <taxon>Rhabditida</taxon>
        <taxon>Rhabditina</taxon>
        <taxon>Rhabditomorpha</taxon>
        <taxon>Rhabditoidea</taxon>
        <taxon>Rhabditidae</taxon>
        <taxon>Peloderinae</taxon>
        <taxon>Caenorhabditis</taxon>
    </lineage>
</organism>
<dbReference type="GO" id="GO:0003676">
    <property type="term" value="F:nucleic acid binding"/>
    <property type="evidence" value="ECO:0007669"/>
    <property type="project" value="InterPro"/>
</dbReference>
<dbReference type="Proteomes" id="UP000005237">
    <property type="component" value="Unassembled WGS sequence"/>
</dbReference>
<dbReference type="InterPro" id="IPR036397">
    <property type="entry name" value="RNaseH_sf"/>
</dbReference>
<dbReference type="PANTHER" id="PTHR46068">
    <property type="entry name" value="PROTEIN CBG27172"/>
    <property type="match status" value="1"/>
</dbReference>
<evidence type="ECO:0000313" key="2">
    <source>
        <dbReference type="Proteomes" id="UP000005237"/>
    </source>
</evidence>
<keyword evidence="2" id="KW-1185">Reference proteome</keyword>
<protein>
    <recommendedName>
        <fullName evidence="3">Tc1-like transposase DDE domain-containing protein</fullName>
    </recommendedName>
</protein>
<evidence type="ECO:0008006" key="3">
    <source>
        <dbReference type="Google" id="ProtNLM"/>
    </source>
</evidence>
<accession>A0A8R1ERI3</accession>
<sequence length="105" mass="11805">MDNLLPWATQQFADRPVILQQDWAPPHGSQSTIAVLDAHFPGYLDKNVWPASSPDLNPMDYSVCGMFEGNIAGKVFATVNGLKAALEKAWVDIDDEYHHWYRTVC</sequence>
<name>A0A8R1ERI3_CAEJA</name>
<reference evidence="1" key="2">
    <citation type="submission" date="2022-06" db="UniProtKB">
        <authorList>
            <consortium name="EnsemblMetazoa"/>
        </authorList>
    </citation>
    <scope>IDENTIFICATION</scope>
    <source>
        <strain evidence="1">DF5081</strain>
    </source>
</reference>
<dbReference type="AlphaFoldDB" id="A0A8R1ERI3"/>
<dbReference type="EnsemblMetazoa" id="CJA41294.1">
    <property type="protein sequence ID" value="CJA41294.1"/>
    <property type="gene ID" value="WBGene00217142"/>
</dbReference>